<sequence>MKTHNKLSLITALLGLSLASPVCLAEVSANIGVTSNYLWRGVTQSSDGPSISGGLDYSHESGFYAGTWVGSIDWGNGNGVETDWYAGYSGEAGDFGYDVGYIYYAYPEEEYDDSNFGELYFNGSFGDLGFGLAYTANSDADDDAPFGKGDMYYHVSYSFALPEDFSLGLTYGYYSFDIDEAVHGDKDYGHFQLDLSKGDFTFTLSKADEESGDDDTKFVVSWGTSF</sequence>
<evidence type="ECO:0000313" key="2">
    <source>
        <dbReference type="EMBL" id="GAA0375687.1"/>
    </source>
</evidence>
<feature type="chain" id="PRO_5045354553" evidence="1">
    <location>
        <begin position="26"/>
        <end position="226"/>
    </location>
</feature>
<feature type="signal peptide" evidence="1">
    <location>
        <begin position="1"/>
        <end position="25"/>
    </location>
</feature>
<comment type="caution">
    <text evidence="2">The sequence shown here is derived from an EMBL/GenBank/DDBJ whole genome shotgun (WGS) entry which is preliminary data.</text>
</comment>
<dbReference type="RefSeq" id="WP_343847608.1">
    <property type="nucleotide sequence ID" value="NZ_BAAAEI010000031.1"/>
</dbReference>
<reference evidence="3" key="1">
    <citation type="journal article" date="2019" name="Int. J. Syst. Evol. Microbiol.">
        <title>The Global Catalogue of Microorganisms (GCM) 10K type strain sequencing project: providing services to taxonomists for standard genome sequencing and annotation.</title>
        <authorList>
            <consortium name="The Broad Institute Genomics Platform"/>
            <consortium name="The Broad Institute Genome Sequencing Center for Infectious Disease"/>
            <person name="Wu L."/>
            <person name="Ma J."/>
        </authorList>
    </citation>
    <scope>NUCLEOTIDE SEQUENCE [LARGE SCALE GENOMIC DNA]</scope>
    <source>
        <strain evidence="3">JCM 13378</strain>
    </source>
</reference>
<dbReference type="EMBL" id="BAAAEI010000031">
    <property type="protein sequence ID" value="GAA0375687.1"/>
    <property type="molecule type" value="Genomic_DNA"/>
</dbReference>
<accession>A0ABP3HS56</accession>
<protein>
    <submittedName>
        <fullName evidence="2">TorF family putative porin</fullName>
    </submittedName>
</protein>
<dbReference type="InterPro" id="IPR010239">
    <property type="entry name" value="CHP02001"/>
</dbReference>
<evidence type="ECO:0000313" key="3">
    <source>
        <dbReference type="Proteomes" id="UP001501757"/>
    </source>
</evidence>
<organism evidence="2 3">
    <name type="scientific">Bowmanella denitrificans</name>
    <dbReference type="NCBI Taxonomy" id="366582"/>
    <lineage>
        <taxon>Bacteria</taxon>
        <taxon>Pseudomonadati</taxon>
        <taxon>Pseudomonadota</taxon>
        <taxon>Gammaproteobacteria</taxon>
        <taxon>Alteromonadales</taxon>
        <taxon>Alteromonadaceae</taxon>
        <taxon>Bowmanella</taxon>
    </lineage>
</organism>
<dbReference type="Proteomes" id="UP001501757">
    <property type="component" value="Unassembled WGS sequence"/>
</dbReference>
<proteinExistence type="predicted"/>
<dbReference type="Pfam" id="PF09694">
    <property type="entry name" value="Gcw_chp"/>
    <property type="match status" value="1"/>
</dbReference>
<keyword evidence="1" id="KW-0732">Signal</keyword>
<name>A0ABP3HS56_9ALTE</name>
<dbReference type="NCBIfam" id="TIGR02001">
    <property type="entry name" value="gcw_chp"/>
    <property type="match status" value="1"/>
</dbReference>
<gene>
    <name evidence="2" type="ORF">GCM10009092_44890</name>
</gene>
<keyword evidence="3" id="KW-1185">Reference proteome</keyword>
<evidence type="ECO:0000256" key="1">
    <source>
        <dbReference type="SAM" id="SignalP"/>
    </source>
</evidence>